<dbReference type="Pfam" id="PF13401">
    <property type="entry name" value="AAA_22"/>
    <property type="match status" value="1"/>
</dbReference>
<keyword evidence="3" id="KW-0547">Nucleotide-binding</keyword>
<dbReference type="EMBL" id="JBHSBI010000001">
    <property type="protein sequence ID" value="MFC4006143.1"/>
    <property type="molecule type" value="Genomic_DNA"/>
</dbReference>
<dbReference type="RefSeq" id="WP_379526299.1">
    <property type="nucleotide sequence ID" value="NZ_JBHSBI010000001.1"/>
</dbReference>
<keyword evidence="3" id="KW-0067">ATP-binding</keyword>
<evidence type="ECO:0000313" key="3">
    <source>
        <dbReference type="EMBL" id="MFC4006143.1"/>
    </source>
</evidence>
<evidence type="ECO:0000259" key="2">
    <source>
        <dbReference type="Pfam" id="PF13401"/>
    </source>
</evidence>
<feature type="domain" description="ORC1/DEAH AAA+ ATPase" evidence="2">
    <location>
        <begin position="42"/>
        <end position="189"/>
    </location>
</feature>
<dbReference type="InterPro" id="IPR027417">
    <property type="entry name" value="P-loop_NTPase"/>
</dbReference>
<dbReference type="SUPFAM" id="SSF52540">
    <property type="entry name" value="P-loop containing nucleoside triphosphate hydrolases"/>
    <property type="match status" value="1"/>
</dbReference>
<name>A0ABV8G0T6_9ACTN</name>
<feature type="region of interest" description="Disordered" evidence="1">
    <location>
        <begin position="511"/>
        <end position="532"/>
    </location>
</feature>
<dbReference type="Proteomes" id="UP001595851">
    <property type="component" value="Unassembled WGS sequence"/>
</dbReference>
<accession>A0ABV8G0T6</accession>
<proteinExistence type="predicted"/>
<reference evidence="4" key="1">
    <citation type="journal article" date="2019" name="Int. J. Syst. Evol. Microbiol.">
        <title>The Global Catalogue of Microorganisms (GCM) 10K type strain sequencing project: providing services to taxonomists for standard genome sequencing and annotation.</title>
        <authorList>
            <consortium name="The Broad Institute Genomics Platform"/>
            <consortium name="The Broad Institute Genome Sequencing Center for Infectious Disease"/>
            <person name="Wu L."/>
            <person name="Ma J."/>
        </authorList>
    </citation>
    <scope>NUCLEOTIDE SEQUENCE [LARGE SCALE GENOMIC DNA]</scope>
    <source>
        <strain evidence="4">TBRC 1276</strain>
    </source>
</reference>
<keyword evidence="4" id="KW-1185">Reference proteome</keyword>
<evidence type="ECO:0000313" key="4">
    <source>
        <dbReference type="Proteomes" id="UP001595851"/>
    </source>
</evidence>
<comment type="caution">
    <text evidence="3">The sequence shown here is derived from an EMBL/GenBank/DDBJ whole genome shotgun (WGS) entry which is preliminary data.</text>
</comment>
<gene>
    <name evidence="3" type="ORF">ACFOY2_02845</name>
</gene>
<organism evidence="3 4">
    <name type="scientific">Nonomuraea purpurea</name>
    <dbReference type="NCBI Taxonomy" id="1849276"/>
    <lineage>
        <taxon>Bacteria</taxon>
        <taxon>Bacillati</taxon>
        <taxon>Actinomycetota</taxon>
        <taxon>Actinomycetes</taxon>
        <taxon>Streptosporangiales</taxon>
        <taxon>Streptosporangiaceae</taxon>
        <taxon>Nonomuraea</taxon>
    </lineage>
</organism>
<evidence type="ECO:0000256" key="1">
    <source>
        <dbReference type="SAM" id="MobiDB-lite"/>
    </source>
</evidence>
<protein>
    <submittedName>
        <fullName evidence="3">ATP-binding protein</fullName>
    </submittedName>
</protein>
<dbReference type="InterPro" id="IPR049945">
    <property type="entry name" value="AAA_22"/>
</dbReference>
<dbReference type="Gene3D" id="3.40.50.300">
    <property type="entry name" value="P-loop containing nucleotide triphosphate hydrolases"/>
    <property type="match status" value="1"/>
</dbReference>
<sequence>MRPPRAKSFNTTGPCDPQRHYMLPPTPRIPQARALIDMDRYFVLHAPRQTGKTTALRTLASELTAEGDIAALMFSCERAKAAGDDVGWAESLLLDSIRAAAARSGWPDELLPPDPWPQVTPGSRFNEALSEWSRRCPRRLVLFFDEIDALQGTSMVSILSQLRDGHNARPEGHPFPTSIVLCGLRDVRDYKVTSGGAPDGSNPASPFNIITKSLRLGDFTADQIAELYDQHTEATGQEFTKDAVDRVFELTQGQPWLVNALAHEITFEMAVTGAITTGQVEQAKERLIRARATHLDALVARLHEPRVKRVLEPIVAGTVPSMDDSIDDDVSYVHDLGLIRGPMDLEIANPIYREVLLRVLGDRTARLVKADPRSFVLPDGRFDLARLLKEFVVFWREHGEVLIQQEGYHEAACQIILMAFLHRLVNGGGYLDREYAAGTKRLDVLVRWPYTGPEDERLMQREAMELKVWRTNRNDPLPDGLVQLDRYLDRLTLPTGVLVIFDRRPEAPPWKERGGFEQATTPSGRPVTVLRV</sequence>
<dbReference type="GO" id="GO:0005524">
    <property type="term" value="F:ATP binding"/>
    <property type="evidence" value="ECO:0007669"/>
    <property type="project" value="UniProtKB-KW"/>
</dbReference>